<evidence type="ECO:0000313" key="3">
    <source>
        <dbReference type="Proteomes" id="UP001595868"/>
    </source>
</evidence>
<name>A0ABV8KW00_9ACTN</name>
<dbReference type="Gene3D" id="1.10.260.40">
    <property type="entry name" value="lambda repressor-like DNA-binding domains"/>
    <property type="match status" value="1"/>
</dbReference>
<proteinExistence type="predicted"/>
<dbReference type="SMART" id="SM00530">
    <property type="entry name" value="HTH_XRE"/>
    <property type="match status" value="1"/>
</dbReference>
<evidence type="ECO:0000313" key="2">
    <source>
        <dbReference type="EMBL" id="MFC4109811.1"/>
    </source>
</evidence>
<comment type="caution">
    <text evidence="2">The sequence shown here is derived from an EMBL/GenBank/DDBJ whole genome shotgun (WGS) entry which is preliminary data.</text>
</comment>
<dbReference type="InterPro" id="IPR043917">
    <property type="entry name" value="DUF5753"/>
</dbReference>
<dbReference type="Pfam" id="PF13560">
    <property type="entry name" value="HTH_31"/>
    <property type="match status" value="1"/>
</dbReference>
<organism evidence="2 3">
    <name type="scientific">Micromonospora zhanjiangensis</name>
    <dbReference type="NCBI Taxonomy" id="1522057"/>
    <lineage>
        <taxon>Bacteria</taxon>
        <taxon>Bacillati</taxon>
        <taxon>Actinomycetota</taxon>
        <taxon>Actinomycetes</taxon>
        <taxon>Micromonosporales</taxon>
        <taxon>Micromonosporaceae</taxon>
        <taxon>Micromonospora</taxon>
    </lineage>
</organism>
<dbReference type="Proteomes" id="UP001595868">
    <property type="component" value="Unassembled WGS sequence"/>
</dbReference>
<dbReference type="InterPro" id="IPR001387">
    <property type="entry name" value="Cro/C1-type_HTH"/>
</dbReference>
<dbReference type="RefSeq" id="WP_377551692.1">
    <property type="nucleotide sequence ID" value="NZ_JBHSBN010000029.1"/>
</dbReference>
<evidence type="ECO:0000259" key="1">
    <source>
        <dbReference type="PROSITE" id="PS50943"/>
    </source>
</evidence>
<keyword evidence="3" id="KW-1185">Reference proteome</keyword>
<sequence length="291" mass="31740">MRNPLAAQRRLGAALLDLRTGRGWSHAELGRRAGVSTSVISRIENPYNEIGRRPSEAAVLMLLDALDVRDPDRRAEIEQLAQRAAIRGWWDWPRYARMGAGQEQYAIVEAGATSIDEYGAMNLPGLVQTASYARHRVLLGPGTADVDPDAIVAGRLGRQRVLDDPATRYRLVVEEQAIRRPPVPPTVMREQLEHLLALTERPNVSVHVIPVDAALTAGPVPTAPFSHLSYPDPKDPEIAIVDNVNRALLVTDDENVKGYAHLHQRLRDAASSASDSATTIKKAATSLAAVS</sequence>
<dbReference type="EMBL" id="JBHSBN010000029">
    <property type="protein sequence ID" value="MFC4109811.1"/>
    <property type="molecule type" value="Genomic_DNA"/>
</dbReference>
<dbReference type="Pfam" id="PF19054">
    <property type="entry name" value="DUF5753"/>
    <property type="match status" value="1"/>
</dbReference>
<dbReference type="InterPro" id="IPR010982">
    <property type="entry name" value="Lambda_DNA-bd_dom_sf"/>
</dbReference>
<dbReference type="PROSITE" id="PS50943">
    <property type="entry name" value="HTH_CROC1"/>
    <property type="match status" value="1"/>
</dbReference>
<dbReference type="CDD" id="cd00093">
    <property type="entry name" value="HTH_XRE"/>
    <property type="match status" value="1"/>
</dbReference>
<protein>
    <submittedName>
        <fullName evidence="2">Helix-turn-helix domain-containing protein</fullName>
    </submittedName>
</protein>
<gene>
    <name evidence="2" type="ORF">ACFOX0_28255</name>
</gene>
<feature type="domain" description="HTH cro/C1-type" evidence="1">
    <location>
        <begin position="15"/>
        <end position="74"/>
    </location>
</feature>
<reference evidence="3" key="1">
    <citation type="journal article" date="2019" name="Int. J. Syst. Evol. Microbiol.">
        <title>The Global Catalogue of Microorganisms (GCM) 10K type strain sequencing project: providing services to taxonomists for standard genome sequencing and annotation.</title>
        <authorList>
            <consortium name="The Broad Institute Genomics Platform"/>
            <consortium name="The Broad Institute Genome Sequencing Center for Infectious Disease"/>
            <person name="Wu L."/>
            <person name="Ma J."/>
        </authorList>
    </citation>
    <scope>NUCLEOTIDE SEQUENCE [LARGE SCALE GENOMIC DNA]</scope>
    <source>
        <strain evidence="3">2902at01</strain>
    </source>
</reference>
<accession>A0ABV8KW00</accession>
<dbReference type="SUPFAM" id="SSF47413">
    <property type="entry name" value="lambda repressor-like DNA-binding domains"/>
    <property type="match status" value="1"/>
</dbReference>